<dbReference type="EMBL" id="JAVHJO010000006">
    <property type="protein sequence ID" value="KAK6539631.1"/>
    <property type="molecule type" value="Genomic_DNA"/>
</dbReference>
<dbReference type="AlphaFoldDB" id="A0AAV9XDF9"/>
<keyword evidence="2" id="KW-0732">Signal</keyword>
<feature type="chain" id="PRO_5043642632" description="GPI anchored protein" evidence="2">
    <location>
        <begin position="20"/>
        <end position="363"/>
    </location>
</feature>
<feature type="signal peptide" evidence="2">
    <location>
        <begin position="1"/>
        <end position="19"/>
    </location>
</feature>
<proteinExistence type="predicted"/>
<comment type="caution">
    <text evidence="3">The sequence shown here is derived from an EMBL/GenBank/DDBJ whole genome shotgun (WGS) entry which is preliminary data.</text>
</comment>
<organism evidence="3 4">
    <name type="scientific">Orbilia ellipsospora</name>
    <dbReference type="NCBI Taxonomy" id="2528407"/>
    <lineage>
        <taxon>Eukaryota</taxon>
        <taxon>Fungi</taxon>
        <taxon>Dikarya</taxon>
        <taxon>Ascomycota</taxon>
        <taxon>Pezizomycotina</taxon>
        <taxon>Orbiliomycetes</taxon>
        <taxon>Orbiliales</taxon>
        <taxon>Orbiliaceae</taxon>
        <taxon>Orbilia</taxon>
    </lineage>
</organism>
<feature type="region of interest" description="Disordered" evidence="1">
    <location>
        <begin position="189"/>
        <end position="238"/>
    </location>
</feature>
<name>A0AAV9XDF9_9PEZI</name>
<evidence type="ECO:0000256" key="2">
    <source>
        <dbReference type="SAM" id="SignalP"/>
    </source>
</evidence>
<evidence type="ECO:0000313" key="4">
    <source>
        <dbReference type="Proteomes" id="UP001365542"/>
    </source>
</evidence>
<accession>A0AAV9XDF9</accession>
<feature type="compositionally biased region" description="Low complexity" evidence="1">
    <location>
        <begin position="229"/>
        <end position="238"/>
    </location>
</feature>
<dbReference type="Proteomes" id="UP001365542">
    <property type="component" value="Unassembled WGS sequence"/>
</dbReference>
<evidence type="ECO:0000256" key="1">
    <source>
        <dbReference type="SAM" id="MobiDB-lite"/>
    </source>
</evidence>
<keyword evidence="4" id="KW-1185">Reference proteome</keyword>
<reference evidence="3 4" key="1">
    <citation type="submission" date="2019-10" db="EMBL/GenBank/DDBJ databases">
        <authorList>
            <person name="Palmer J.M."/>
        </authorList>
    </citation>
    <scope>NUCLEOTIDE SEQUENCE [LARGE SCALE GENOMIC DNA]</scope>
    <source>
        <strain evidence="3 4">TWF694</strain>
    </source>
</reference>
<evidence type="ECO:0008006" key="5">
    <source>
        <dbReference type="Google" id="ProtNLM"/>
    </source>
</evidence>
<sequence length="363" mass="34620">MQYRTVVVFMAGLAATASAAPEIPANPLVKHLAIRALDVDGSFAGFVYKRQSSCPSGYNSCGSGCSQGPCCDMAAGTACRAGEVCTQINGETGCCPQGYTCGSIRGCQAGLGGYCTPGSVDANGAMCCDSTAPICSTSSGVPYCAAPASSTVYTINPTGAGGSGGGSFDSTVTNSVTATTTDVVVVGTTSNGAPAGGETNTAPAGGETNTAPAGGETNTAPAGGETTSAPAGGATGVYPPTTTTATTCITLSTALCPGGPAPATVCGPVGFPIPTVVPCPASPTGPGGSGPTTVAATETSLSLTATLTSTAVVVVPVPYPSGNGTTNGTSTTTAGPPQQTGAAGKFGVSGFALTLALGLALFL</sequence>
<evidence type="ECO:0000313" key="3">
    <source>
        <dbReference type="EMBL" id="KAK6539631.1"/>
    </source>
</evidence>
<feature type="compositionally biased region" description="Polar residues" evidence="1">
    <location>
        <begin position="198"/>
        <end position="228"/>
    </location>
</feature>
<protein>
    <recommendedName>
        <fullName evidence="5">GPI anchored protein</fullName>
    </recommendedName>
</protein>
<gene>
    <name evidence="3" type="ORF">TWF694_009838</name>
</gene>